<dbReference type="GO" id="GO:0051191">
    <property type="term" value="P:prosthetic group biosynthetic process"/>
    <property type="evidence" value="ECO:0007669"/>
    <property type="project" value="TreeGrafter"/>
</dbReference>
<dbReference type="InterPro" id="IPR002736">
    <property type="entry name" value="CitG"/>
</dbReference>
<keyword evidence="2 5" id="KW-0808">Transferase</keyword>
<dbReference type="GO" id="GO:0046917">
    <property type="term" value="F:triphosphoribosyl-dephospho-CoA synthase activity"/>
    <property type="evidence" value="ECO:0007669"/>
    <property type="project" value="UniProtKB-UniRule"/>
</dbReference>
<dbReference type="AlphaFoldDB" id="A0A942UWX8"/>
<name>A0A942UWX8_9FIRM</name>
<evidence type="ECO:0000256" key="3">
    <source>
        <dbReference type="ARBA" id="ARBA00022741"/>
    </source>
</evidence>
<dbReference type="InterPro" id="IPR017551">
    <property type="entry name" value="TriPribosyl-deP-CoA_syn_CitG"/>
</dbReference>
<comment type="caution">
    <text evidence="6">The sequence shown here is derived from an EMBL/GenBank/DDBJ whole genome shotgun (WGS) entry which is preliminary data.</text>
</comment>
<evidence type="ECO:0000256" key="1">
    <source>
        <dbReference type="ARBA" id="ARBA00001210"/>
    </source>
</evidence>
<gene>
    <name evidence="5 6" type="primary">citG</name>
    <name evidence="6" type="ORF">GOQ27_08085</name>
</gene>
<evidence type="ECO:0000256" key="4">
    <source>
        <dbReference type="ARBA" id="ARBA00022840"/>
    </source>
</evidence>
<dbReference type="GO" id="GO:0005524">
    <property type="term" value="F:ATP binding"/>
    <property type="evidence" value="ECO:0007669"/>
    <property type="project" value="UniProtKB-KW"/>
</dbReference>
<proteinExistence type="inferred from homology"/>
<keyword evidence="7" id="KW-1185">Reference proteome</keyword>
<organism evidence="6 7">
    <name type="scientific">Anaeromonas frigoriresistens</name>
    <dbReference type="NCBI Taxonomy" id="2683708"/>
    <lineage>
        <taxon>Bacteria</taxon>
        <taxon>Bacillati</taxon>
        <taxon>Bacillota</taxon>
        <taxon>Tissierellia</taxon>
        <taxon>Tissierellales</taxon>
        <taxon>Thermohalobacteraceae</taxon>
        <taxon>Anaeromonas</taxon>
    </lineage>
</organism>
<dbReference type="PANTHER" id="PTHR30201">
    <property type="entry name" value="TRIPHOSPHORIBOSYL-DEPHOSPHO-COA SYNTHASE"/>
    <property type="match status" value="1"/>
</dbReference>
<dbReference type="HAMAP" id="MF_00397">
    <property type="entry name" value="CitG"/>
    <property type="match status" value="1"/>
</dbReference>
<dbReference type="PANTHER" id="PTHR30201:SF2">
    <property type="entry name" value="2-(5''-TRIPHOSPHORIBOSYL)-3'-DEPHOSPHOCOENZYME-A SYNTHASE"/>
    <property type="match status" value="1"/>
</dbReference>
<dbReference type="EMBL" id="WSFT01000031">
    <property type="protein sequence ID" value="MBS4538421.1"/>
    <property type="molecule type" value="Genomic_DNA"/>
</dbReference>
<evidence type="ECO:0000313" key="7">
    <source>
        <dbReference type="Proteomes" id="UP000724672"/>
    </source>
</evidence>
<accession>A0A942UWX8</accession>
<reference evidence="6" key="1">
    <citation type="submission" date="2019-12" db="EMBL/GenBank/DDBJ databases">
        <title>Clostridiaceae gen. nov. sp. nov., isolated from sediment in Xinjiang, China.</title>
        <authorList>
            <person name="Zhang R."/>
        </authorList>
    </citation>
    <scope>NUCLEOTIDE SEQUENCE</scope>
    <source>
        <strain evidence="6">D2Q-11</strain>
    </source>
</reference>
<dbReference type="Pfam" id="PF01874">
    <property type="entry name" value="CitG"/>
    <property type="match status" value="1"/>
</dbReference>
<evidence type="ECO:0000313" key="6">
    <source>
        <dbReference type="EMBL" id="MBS4538421.1"/>
    </source>
</evidence>
<dbReference type="Gene3D" id="1.10.4200.10">
    <property type="entry name" value="Triphosphoribosyl-dephospho-CoA protein"/>
    <property type="match status" value="1"/>
</dbReference>
<evidence type="ECO:0000256" key="2">
    <source>
        <dbReference type="ARBA" id="ARBA00022679"/>
    </source>
</evidence>
<keyword evidence="4 5" id="KW-0067">ATP-binding</keyword>
<protein>
    <recommendedName>
        <fullName evidence="5">Probable 2-(5''-triphosphoribosyl)-3'-dephosphocoenzyme-A synthase</fullName>
        <shortName evidence="5">2-(5''-triphosphoribosyl)-3'-dephospho-CoA synthase</shortName>
        <ecNumber evidence="5">2.4.2.52</ecNumber>
    </recommendedName>
</protein>
<comment type="similarity">
    <text evidence="5">Belongs to the CitG/MdcB family.</text>
</comment>
<evidence type="ECO:0000256" key="5">
    <source>
        <dbReference type="HAMAP-Rule" id="MF_00397"/>
    </source>
</evidence>
<sequence length="292" mass="32767">MMKNEIYAHYIASLAQRAILYEVSATPKPGLVDRDNNGAHNDMDFFTFMSSSSSLYKGLYEFTMAGIVFEEEDLTNLFDNIRPLGMDCEKSMFLATKDINTHKGIIFSFGILCASIGSLYKKHKKEIFKAEEVCSVAKNMVKDLILKDFKNLSAKKVLTHGEYLYKNHGLTGIRGEVESGFKTIMSKPLLIVRQWNINKDLDKNDLFLEVLLHIMASSEDTNIVTRGGMESLHYVKSISKEFLEKSGMKQPNSKEILSSMNDTFVKMNISPGGSADLLAVTIFLALVEGIEL</sequence>
<keyword evidence="6" id="KW-0328">Glycosyltransferase</keyword>
<dbReference type="GO" id="GO:0016757">
    <property type="term" value="F:glycosyltransferase activity"/>
    <property type="evidence" value="ECO:0007669"/>
    <property type="project" value="UniProtKB-KW"/>
</dbReference>
<keyword evidence="3 5" id="KW-0547">Nucleotide-binding</keyword>
<dbReference type="NCBIfam" id="TIGR03125">
    <property type="entry name" value="citrate_citG"/>
    <property type="match status" value="1"/>
</dbReference>
<dbReference type="EC" id="2.4.2.52" evidence="5"/>
<dbReference type="Proteomes" id="UP000724672">
    <property type="component" value="Unassembled WGS sequence"/>
</dbReference>
<comment type="catalytic activity">
    <reaction evidence="1 5">
        <text>3'-dephospho-CoA + ATP = 2'-(5''-triphospho-alpha-D-ribosyl)-3'-dephospho-CoA + adenine</text>
        <dbReference type="Rhea" id="RHEA:15117"/>
        <dbReference type="ChEBI" id="CHEBI:16708"/>
        <dbReference type="ChEBI" id="CHEBI:30616"/>
        <dbReference type="ChEBI" id="CHEBI:57328"/>
        <dbReference type="ChEBI" id="CHEBI:61378"/>
        <dbReference type="EC" id="2.4.2.52"/>
    </reaction>
</comment>